<protein>
    <submittedName>
        <fullName evidence="1">Uncharacterized protein</fullName>
    </submittedName>
</protein>
<comment type="caution">
    <text evidence="1">The sequence shown here is derived from an EMBL/GenBank/DDBJ whole genome shotgun (WGS) entry which is preliminary data.</text>
</comment>
<proteinExistence type="predicted"/>
<evidence type="ECO:0000313" key="1">
    <source>
        <dbReference type="EMBL" id="KKN38350.1"/>
    </source>
</evidence>
<organism evidence="1">
    <name type="scientific">marine sediment metagenome</name>
    <dbReference type="NCBI Taxonomy" id="412755"/>
    <lineage>
        <taxon>unclassified sequences</taxon>
        <taxon>metagenomes</taxon>
        <taxon>ecological metagenomes</taxon>
    </lineage>
</organism>
<sequence length="70" mass="7517">MTTTIYAVAETVSRKIVYLGPSEDAAAKALVGSTLHGTGPSKTAATLAVQQQLTWTRVVGRLRRARRVHP</sequence>
<name>A0A0F9Q339_9ZZZZ</name>
<dbReference type="EMBL" id="LAZR01001836">
    <property type="protein sequence ID" value="KKN38350.1"/>
    <property type="molecule type" value="Genomic_DNA"/>
</dbReference>
<accession>A0A0F9Q339</accession>
<dbReference type="AlphaFoldDB" id="A0A0F9Q339"/>
<reference evidence="1" key="1">
    <citation type="journal article" date="2015" name="Nature">
        <title>Complex archaea that bridge the gap between prokaryotes and eukaryotes.</title>
        <authorList>
            <person name="Spang A."/>
            <person name="Saw J.H."/>
            <person name="Jorgensen S.L."/>
            <person name="Zaremba-Niedzwiedzka K."/>
            <person name="Martijn J."/>
            <person name="Lind A.E."/>
            <person name="van Eijk R."/>
            <person name="Schleper C."/>
            <person name="Guy L."/>
            <person name="Ettema T.J."/>
        </authorList>
    </citation>
    <scope>NUCLEOTIDE SEQUENCE</scope>
</reference>
<gene>
    <name evidence="1" type="ORF">LCGC14_0754250</name>
</gene>